<organism evidence="2 3">
    <name type="scientific">Nocardioides albertanoniae</name>
    <dbReference type="NCBI Taxonomy" id="1175486"/>
    <lineage>
        <taxon>Bacteria</taxon>
        <taxon>Bacillati</taxon>
        <taxon>Actinomycetota</taxon>
        <taxon>Actinomycetes</taxon>
        <taxon>Propionibacteriales</taxon>
        <taxon>Nocardioidaceae</taxon>
        <taxon>Nocardioides</taxon>
    </lineage>
</organism>
<dbReference type="RefSeq" id="WP_246087926.1">
    <property type="nucleotide sequence ID" value="NZ_VFOV01000001.1"/>
</dbReference>
<proteinExistence type="predicted"/>
<dbReference type="Proteomes" id="UP000320209">
    <property type="component" value="Unassembled WGS sequence"/>
</dbReference>
<feature type="transmembrane region" description="Helical" evidence="1">
    <location>
        <begin position="37"/>
        <end position="54"/>
    </location>
</feature>
<feature type="transmembrane region" description="Helical" evidence="1">
    <location>
        <begin position="90"/>
        <end position="112"/>
    </location>
</feature>
<keyword evidence="1" id="KW-0812">Transmembrane</keyword>
<dbReference type="GO" id="GO:0005886">
    <property type="term" value="C:plasma membrane"/>
    <property type="evidence" value="ECO:0007669"/>
    <property type="project" value="TreeGrafter"/>
</dbReference>
<gene>
    <name evidence="2" type="ORF">FB381_0501</name>
</gene>
<evidence type="ECO:0000313" key="2">
    <source>
        <dbReference type="EMBL" id="TQL66637.1"/>
    </source>
</evidence>
<dbReference type="InterPro" id="IPR008523">
    <property type="entry name" value="DUF805"/>
</dbReference>
<name>A0A543A225_9ACTN</name>
<evidence type="ECO:0000256" key="1">
    <source>
        <dbReference type="SAM" id="Phobius"/>
    </source>
</evidence>
<dbReference type="Pfam" id="PF05656">
    <property type="entry name" value="DUF805"/>
    <property type="match status" value="1"/>
</dbReference>
<dbReference type="PANTHER" id="PTHR34980">
    <property type="entry name" value="INNER MEMBRANE PROTEIN-RELATED-RELATED"/>
    <property type="match status" value="1"/>
</dbReference>
<evidence type="ECO:0000313" key="3">
    <source>
        <dbReference type="Proteomes" id="UP000320209"/>
    </source>
</evidence>
<dbReference type="PANTHER" id="PTHR34980:SF2">
    <property type="entry name" value="INNER MEMBRANE PROTEIN YHAH-RELATED"/>
    <property type="match status" value="1"/>
</dbReference>
<dbReference type="AlphaFoldDB" id="A0A543A225"/>
<protein>
    <submittedName>
        <fullName evidence="2">Uncharacterized membrane protein YhaH (DUF805 family)</fullName>
    </submittedName>
</protein>
<keyword evidence="3" id="KW-1185">Reference proteome</keyword>
<reference evidence="2 3" key="1">
    <citation type="submission" date="2019-06" db="EMBL/GenBank/DDBJ databases">
        <title>Sequencing the genomes of 1000 actinobacteria strains.</title>
        <authorList>
            <person name="Klenk H.-P."/>
        </authorList>
    </citation>
    <scope>NUCLEOTIDE SEQUENCE [LARGE SCALE GENOMIC DNA]</scope>
    <source>
        <strain evidence="2 3">DSM 25218</strain>
    </source>
</reference>
<accession>A0A543A225</accession>
<sequence>MTIPLSQPLRAASITEAYSRFWKKYATFSGRASRTELLWPMLVNLLMLIVAVLARNEVVSIVVGLYALVVFVPSIAVGARRLHDCNRSGWWQLVLVVPVIGDIVLAVLWLTFPSPEGVKYDLAA</sequence>
<feature type="transmembrane region" description="Helical" evidence="1">
    <location>
        <begin position="60"/>
        <end position="78"/>
    </location>
</feature>
<comment type="caution">
    <text evidence="2">The sequence shown here is derived from an EMBL/GenBank/DDBJ whole genome shotgun (WGS) entry which is preliminary data.</text>
</comment>
<keyword evidence="1" id="KW-1133">Transmembrane helix</keyword>
<keyword evidence="1" id="KW-0472">Membrane</keyword>
<dbReference type="EMBL" id="VFOV01000001">
    <property type="protein sequence ID" value="TQL66637.1"/>
    <property type="molecule type" value="Genomic_DNA"/>
</dbReference>